<feature type="chain" id="PRO_5045273353" description="DUF4412 domain-containing protein" evidence="1">
    <location>
        <begin position="22"/>
        <end position="211"/>
    </location>
</feature>
<comment type="caution">
    <text evidence="2">The sequence shown here is derived from an EMBL/GenBank/DDBJ whole genome shotgun (WGS) entry which is preliminary data.</text>
</comment>
<sequence>MKIKFLSFILLLVVNSIVAQKSFEGVITYKLSYQDKTGEMSDEEAAQFMGSEQVYYIKGNKYKSVMNGMLSMSQYYTGKDSIYTRMAAGNNLMYLKSDEQKEEVLSMKEKKSAAKIMGKNCDLLDIKTNEGTTQYYFTSDFKVNPEDYKNHKYGLWYYCLDKANGSLPVKLIMDTEELKLTIEAVKVENKELDDAIFELPKGMNIIKMPEE</sequence>
<proteinExistence type="predicted"/>
<organism evidence="2 3">
    <name type="scientific">Tenacibaculum platacis</name>
    <dbReference type="NCBI Taxonomy" id="3137852"/>
    <lineage>
        <taxon>Bacteria</taxon>
        <taxon>Pseudomonadati</taxon>
        <taxon>Bacteroidota</taxon>
        <taxon>Flavobacteriia</taxon>
        <taxon>Flavobacteriales</taxon>
        <taxon>Flavobacteriaceae</taxon>
        <taxon>Tenacibaculum</taxon>
    </lineage>
</organism>
<keyword evidence="3" id="KW-1185">Reference proteome</keyword>
<name>A0ABM9P4T6_9FLAO</name>
<feature type="signal peptide" evidence="1">
    <location>
        <begin position="1"/>
        <end position="21"/>
    </location>
</feature>
<evidence type="ECO:0000313" key="3">
    <source>
        <dbReference type="Proteomes" id="UP001497416"/>
    </source>
</evidence>
<evidence type="ECO:0000256" key="1">
    <source>
        <dbReference type="SAM" id="SignalP"/>
    </source>
</evidence>
<dbReference type="Proteomes" id="UP001497416">
    <property type="component" value="Unassembled WGS sequence"/>
</dbReference>
<accession>A0ABM9P4T6</accession>
<protein>
    <recommendedName>
        <fullName evidence="4">DUF4412 domain-containing protein</fullName>
    </recommendedName>
</protein>
<keyword evidence="1" id="KW-0732">Signal</keyword>
<reference evidence="2 3" key="1">
    <citation type="submission" date="2024-05" db="EMBL/GenBank/DDBJ databases">
        <authorList>
            <person name="Duchaud E."/>
        </authorList>
    </citation>
    <scope>NUCLEOTIDE SEQUENCE [LARGE SCALE GENOMIC DNA]</scope>
    <source>
        <strain evidence="2">Ena-SAMPLE-TAB-13-05-2024-13:56:06:370-140302</strain>
    </source>
</reference>
<gene>
    <name evidence="2" type="ORF">T190607A01A_50038</name>
</gene>
<dbReference type="RefSeq" id="WP_348713399.1">
    <property type="nucleotide sequence ID" value="NZ_CAXIXY010000007.1"/>
</dbReference>
<evidence type="ECO:0000313" key="2">
    <source>
        <dbReference type="EMBL" id="CAL2092623.1"/>
    </source>
</evidence>
<dbReference type="EMBL" id="CAXIXY010000007">
    <property type="protein sequence ID" value="CAL2092623.1"/>
    <property type="molecule type" value="Genomic_DNA"/>
</dbReference>
<evidence type="ECO:0008006" key="4">
    <source>
        <dbReference type="Google" id="ProtNLM"/>
    </source>
</evidence>